<evidence type="ECO:0000313" key="2">
    <source>
        <dbReference type="Proteomes" id="UP001476247"/>
    </source>
</evidence>
<gene>
    <name evidence="1" type="ORF">HPULCUR_001427</name>
</gene>
<dbReference type="EMBL" id="BAABUJ010000005">
    <property type="protein sequence ID" value="GAA5796058.1"/>
    <property type="molecule type" value="Genomic_DNA"/>
</dbReference>
<dbReference type="Proteomes" id="UP001476247">
    <property type="component" value="Unassembled WGS sequence"/>
</dbReference>
<sequence>MAVLSFCYAPPLSGQYTQYVTEDEETVLSNLQETCQNIMTSTGCQISVLTTKSKNPQLSLHTDYNLSLTGPAQALMDARGDLLRNCPLEV</sequence>
<organism evidence="1 2">
    <name type="scientific">Helicostylum pulchrum</name>
    <dbReference type="NCBI Taxonomy" id="562976"/>
    <lineage>
        <taxon>Eukaryota</taxon>
        <taxon>Fungi</taxon>
        <taxon>Fungi incertae sedis</taxon>
        <taxon>Mucoromycota</taxon>
        <taxon>Mucoromycotina</taxon>
        <taxon>Mucoromycetes</taxon>
        <taxon>Mucorales</taxon>
        <taxon>Mucorineae</taxon>
        <taxon>Mucoraceae</taxon>
        <taxon>Helicostylum</taxon>
    </lineage>
</organism>
<evidence type="ECO:0000313" key="1">
    <source>
        <dbReference type="EMBL" id="GAA5796058.1"/>
    </source>
</evidence>
<reference evidence="1 2" key="1">
    <citation type="submission" date="2024-04" db="EMBL/GenBank/DDBJ databases">
        <title>genome sequences of Mucor flavus KT1a and Helicostylum pulchrum KT1b strains isolation_sourced from the surface of a dry-aged beef.</title>
        <authorList>
            <person name="Toyotome T."/>
            <person name="Hosono M."/>
            <person name="Torimaru M."/>
            <person name="Fukuda K."/>
            <person name="Mikami N."/>
        </authorList>
    </citation>
    <scope>NUCLEOTIDE SEQUENCE [LARGE SCALE GENOMIC DNA]</scope>
    <source>
        <strain evidence="1 2">KT1b</strain>
    </source>
</reference>
<name>A0ABP9XPH0_9FUNG</name>
<proteinExistence type="predicted"/>
<accession>A0ABP9XPH0</accession>
<keyword evidence="2" id="KW-1185">Reference proteome</keyword>
<protein>
    <submittedName>
        <fullName evidence="1">Uncharacterized protein</fullName>
    </submittedName>
</protein>
<comment type="caution">
    <text evidence="1">The sequence shown here is derived from an EMBL/GenBank/DDBJ whole genome shotgun (WGS) entry which is preliminary data.</text>
</comment>